<feature type="transmembrane region" description="Helical" evidence="6">
    <location>
        <begin position="320"/>
        <end position="340"/>
    </location>
</feature>
<evidence type="ECO:0000256" key="1">
    <source>
        <dbReference type="ARBA" id="ARBA00004651"/>
    </source>
</evidence>
<feature type="transmembrane region" description="Helical" evidence="6">
    <location>
        <begin position="375"/>
        <end position="392"/>
    </location>
</feature>
<sequence length="407" mass="44775">MSSKALAILHMAGLGIRFIFLLFLVKHDLPAVLGLYSIVSTIETIGVYVFGFEMHTFTGRRYARNPSRSRLAVLQRTHAHLLKLTLPMIVVVVPVVMWLLSVASEVVAVGAAVVIVAAAAILQETTRMTVLLNKPHASVQLTFFRSYAWHLISIALIAGTRISPVTAIFIPWMLSALACATYSLSLAEFRKIPSGRINWRYIRHGIFKARDYYFVAAANSVQQSLDRIIVQSLLGSSVLGIYTFFQSLASSIGGIVQSAVTNKYMMGILRAYTKPGPESRNLTRTVARKSLFCAALVGLALILAYYPMARVLNKPYVLSSFPIFLMILCAQLLLAWSQPYHLALYASHFDKLLRNIGLVSIIISLAGGVALAKLFGLVGVAMSVFGVALFLARMKYHTFKTALEKAQ</sequence>
<feature type="transmembrane region" description="Helical" evidence="6">
    <location>
        <begin position="106"/>
        <end position="122"/>
    </location>
</feature>
<evidence type="ECO:0000256" key="2">
    <source>
        <dbReference type="ARBA" id="ARBA00022475"/>
    </source>
</evidence>
<name>A0ABT2CVZ5_9BURK</name>
<evidence type="ECO:0000256" key="5">
    <source>
        <dbReference type="ARBA" id="ARBA00023136"/>
    </source>
</evidence>
<comment type="subcellular location">
    <subcellularLocation>
        <location evidence="1">Cell membrane</location>
        <topology evidence="1">Multi-pass membrane protein</topology>
    </subcellularLocation>
</comment>
<protein>
    <recommendedName>
        <fullName evidence="9">Polysaccharide biosynthesis protein</fullName>
    </recommendedName>
</protein>
<keyword evidence="8" id="KW-1185">Reference proteome</keyword>
<evidence type="ECO:0000313" key="8">
    <source>
        <dbReference type="Proteomes" id="UP001204621"/>
    </source>
</evidence>
<keyword evidence="4 6" id="KW-1133">Transmembrane helix</keyword>
<dbReference type="EMBL" id="JANUGU010000002">
    <property type="protein sequence ID" value="MCS0658137.1"/>
    <property type="molecule type" value="Genomic_DNA"/>
</dbReference>
<comment type="caution">
    <text evidence="7">The sequence shown here is derived from an EMBL/GenBank/DDBJ whole genome shotgun (WGS) entry which is preliminary data.</text>
</comment>
<evidence type="ECO:0008006" key="9">
    <source>
        <dbReference type="Google" id="ProtNLM"/>
    </source>
</evidence>
<feature type="transmembrane region" description="Helical" evidence="6">
    <location>
        <begin position="290"/>
        <end position="308"/>
    </location>
</feature>
<dbReference type="PANTHER" id="PTHR30250">
    <property type="entry name" value="PST FAMILY PREDICTED COLANIC ACID TRANSPORTER"/>
    <property type="match status" value="1"/>
</dbReference>
<evidence type="ECO:0000313" key="7">
    <source>
        <dbReference type="EMBL" id="MCS0658137.1"/>
    </source>
</evidence>
<organism evidence="7 8">
    <name type="scientific">Massilia terrae</name>
    <dbReference type="NCBI Taxonomy" id="1811224"/>
    <lineage>
        <taxon>Bacteria</taxon>
        <taxon>Pseudomonadati</taxon>
        <taxon>Pseudomonadota</taxon>
        <taxon>Betaproteobacteria</taxon>
        <taxon>Burkholderiales</taxon>
        <taxon>Oxalobacteraceae</taxon>
        <taxon>Telluria group</taxon>
        <taxon>Massilia</taxon>
    </lineage>
</organism>
<evidence type="ECO:0000256" key="4">
    <source>
        <dbReference type="ARBA" id="ARBA00022989"/>
    </source>
</evidence>
<keyword evidence="3 6" id="KW-0812">Transmembrane</keyword>
<dbReference type="PANTHER" id="PTHR30250:SF11">
    <property type="entry name" value="O-ANTIGEN TRANSPORTER-RELATED"/>
    <property type="match status" value="1"/>
</dbReference>
<keyword evidence="5 6" id="KW-0472">Membrane</keyword>
<feature type="transmembrane region" description="Helical" evidence="6">
    <location>
        <begin position="352"/>
        <end position="369"/>
    </location>
</feature>
<reference evidence="7 8" key="1">
    <citation type="submission" date="2022-08" db="EMBL/GenBank/DDBJ databases">
        <title>Reclassification of Massilia species as members of the genera Telluria, Duganella, Pseudoduganella, Mokoshia gen. nov. and Zemynaea gen. nov. using orthogonal and non-orthogonal genome-based approaches.</title>
        <authorList>
            <person name="Bowman J.P."/>
        </authorList>
    </citation>
    <scope>NUCLEOTIDE SEQUENCE [LARGE SCALE GENOMIC DNA]</scope>
    <source>
        <strain evidence="7 8">JCM 31606</strain>
    </source>
</reference>
<evidence type="ECO:0000256" key="6">
    <source>
        <dbReference type="SAM" id="Phobius"/>
    </source>
</evidence>
<feature type="transmembrane region" description="Helical" evidence="6">
    <location>
        <begin position="143"/>
        <end position="162"/>
    </location>
</feature>
<accession>A0ABT2CVZ5</accession>
<gene>
    <name evidence="7" type="ORF">NX778_08680</name>
</gene>
<dbReference type="InterPro" id="IPR050833">
    <property type="entry name" value="Poly_Biosynth_Transport"/>
</dbReference>
<feature type="transmembrane region" description="Helical" evidence="6">
    <location>
        <begin position="7"/>
        <end position="25"/>
    </location>
</feature>
<keyword evidence="2" id="KW-1003">Cell membrane</keyword>
<feature type="transmembrane region" description="Helical" evidence="6">
    <location>
        <begin position="31"/>
        <end position="51"/>
    </location>
</feature>
<feature type="transmembrane region" description="Helical" evidence="6">
    <location>
        <begin position="81"/>
        <end position="100"/>
    </location>
</feature>
<dbReference type="RefSeq" id="WP_258811325.1">
    <property type="nucleotide sequence ID" value="NZ_JANUGU010000002.1"/>
</dbReference>
<feature type="transmembrane region" description="Helical" evidence="6">
    <location>
        <begin position="168"/>
        <end position="187"/>
    </location>
</feature>
<dbReference type="Proteomes" id="UP001204621">
    <property type="component" value="Unassembled WGS sequence"/>
</dbReference>
<proteinExistence type="predicted"/>
<evidence type="ECO:0000256" key="3">
    <source>
        <dbReference type="ARBA" id="ARBA00022692"/>
    </source>
</evidence>